<dbReference type="EMBL" id="OOIP01000001">
    <property type="protein sequence ID" value="SPO35173.1"/>
    <property type="molecule type" value="Genomic_DNA"/>
</dbReference>
<sequence length="237" mass="27051">MRFAELGGHHWHKFTAFDNLPKDLEAFPRVTYRLAGTLVDLDYHETRESTRVKLVLVNSMGTNLTIDLHPEAIGNGWFKAKLQDIHIDGLTLIAFDHESTKAKAEVIHGIHYRVPTEIISYPKGHVTRRQRDTFELIDRWAPIVGPVQQKVWWEKLVGPANWYRISGVTCVESRLIAMEEEGSEAESDCSGESIDARDDDTDSDDGSYDDYEEHVSKALEAKARIQDDDEEDKEVDQ</sequence>
<feature type="region of interest" description="Disordered" evidence="1">
    <location>
        <begin position="179"/>
        <end position="237"/>
    </location>
</feature>
<proteinExistence type="predicted"/>
<keyword evidence="3" id="KW-1185">Reference proteome</keyword>
<name>A0A5C3ES81_9BASI</name>
<organism evidence="2 3">
    <name type="scientific">Pseudozyma flocculosa</name>
    <dbReference type="NCBI Taxonomy" id="84751"/>
    <lineage>
        <taxon>Eukaryota</taxon>
        <taxon>Fungi</taxon>
        <taxon>Dikarya</taxon>
        <taxon>Basidiomycota</taxon>
        <taxon>Ustilaginomycotina</taxon>
        <taxon>Ustilaginomycetes</taxon>
        <taxon>Ustilaginales</taxon>
        <taxon>Ustilaginaceae</taxon>
        <taxon>Pseudozyma</taxon>
    </lineage>
</organism>
<feature type="compositionally biased region" description="Basic and acidic residues" evidence="1">
    <location>
        <begin position="213"/>
        <end position="226"/>
    </location>
</feature>
<dbReference type="Proteomes" id="UP000323386">
    <property type="component" value="Unassembled WGS sequence"/>
</dbReference>
<feature type="compositionally biased region" description="Acidic residues" evidence="1">
    <location>
        <begin position="197"/>
        <end position="212"/>
    </location>
</feature>
<protein>
    <submittedName>
        <fullName evidence="2">Uncharacterized protein</fullName>
    </submittedName>
</protein>
<dbReference type="AlphaFoldDB" id="A0A5C3ES81"/>
<gene>
    <name evidence="2" type="ORF">PSFLO_00644</name>
</gene>
<feature type="compositionally biased region" description="Acidic residues" evidence="1">
    <location>
        <begin position="179"/>
        <end position="189"/>
    </location>
</feature>
<reference evidence="2 3" key="1">
    <citation type="submission" date="2018-03" db="EMBL/GenBank/DDBJ databases">
        <authorList>
            <person name="Guldener U."/>
        </authorList>
    </citation>
    <scope>NUCLEOTIDE SEQUENCE [LARGE SCALE GENOMIC DNA]</scope>
    <source>
        <strain evidence="2 3">DAOM196992</strain>
    </source>
</reference>
<evidence type="ECO:0000313" key="3">
    <source>
        <dbReference type="Proteomes" id="UP000323386"/>
    </source>
</evidence>
<accession>A0A5C3ES81</accession>
<evidence type="ECO:0000313" key="2">
    <source>
        <dbReference type="EMBL" id="SPO35173.1"/>
    </source>
</evidence>
<feature type="compositionally biased region" description="Acidic residues" evidence="1">
    <location>
        <begin position="227"/>
        <end position="237"/>
    </location>
</feature>
<evidence type="ECO:0000256" key="1">
    <source>
        <dbReference type="SAM" id="MobiDB-lite"/>
    </source>
</evidence>